<sequence>MPLCLCAYQRYLKFQISLVRIKSSEKFWNKSSVKAVVKIKASLLSQDDSYQQFWNNRYDNQVKMKRHYRKFELKKAS</sequence>
<dbReference type="AlphaFoldDB" id="A0A1F5VMS6"/>
<dbReference type="Proteomes" id="UP000178943">
    <property type="component" value="Unassembled WGS sequence"/>
</dbReference>
<organism evidence="1 2">
    <name type="scientific">Candidatus Fischerbacteria bacterium RBG_13_37_8</name>
    <dbReference type="NCBI Taxonomy" id="1817863"/>
    <lineage>
        <taxon>Bacteria</taxon>
        <taxon>Candidatus Fischeribacteriota</taxon>
    </lineage>
</organism>
<dbReference type="EMBL" id="MFGW01000132">
    <property type="protein sequence ID" value="OGF64717.1"/>
    <property type="molecule type" value="Genomic_DNA"/>
</dbReference>
<evidence type="ECO:0000313" key="1">
    <source>
        <dbReference type="EMBL" id="OGF64717.1"/>
    </source>
</evidence>
<comment type="caution">
    <text evidence="1">The sequence shown here is derived from an EMBL/GenBank/DDBJ whole genome shotgun (WGS) entry which is preliminary data.</text>
</comment>
<reference evidence="1 2" key="1">
    <citation type="journal article" date="2016" name="Nat. Commun.">
        <title>Thousands of microbial genomes shed light on interconnected biogeochemical processes in an aquifer system.</title>
        <authorList>
            <person name="Anantharaman K."/>
            <person name="Brown C.T."/>
            <person name="Hug L.A."/>
            <person name="Sharon I."/>
            <person name="Castelle C.J."/>
            <person name="Probst A.J."/>
            <person name="Thomas B.C."/>
            <person name="Singh A."/>
            <person name="Wilkins M.J."/>
            <person name="Karaoz U."/>
            <person name="Brodie E.L."/>
            <person name="Williams K.H."/>
            <person name="Hubbard S.S."/>
            <person name="Banfield J.F."/>
        </authorList>
    </citation>
    <scope>NUCLEOTIDE SEQUENCE [LARGE SCALE GENOMIC DNA]</scope>
</reference>
<proteinExistence type="predicted"/>
<protein>
    <submittedName>
        <fullName evidence="1">Uncharacterized protein</fullName>
    </submittedName>
</protein>
<evidence type="ECO:0000313" key="2">
    <source>
        <dbReference type="Proteomes" id="UP000178943"/>
    </source>
</evidence>
<accession>A0A1F5VMS6</accession>
<name>A0A1F5VMS6_9BACT</name>
<gene>
    <name evidence="1" type="ORF">A2Y62_14795</name>
</gene>